<dbReference type="Gene3D" id="3.40.80.10">
    <property type="entry name" value="Peptidoglycan recognition protein-like"/>
    <property type="match status" value="1"/>
</dbReference>
<reference evidence="3" key="1">
    <citation type="submission" date="2015-10" db="EMBL/GenBank/DDBJ databases">
        <title>Draft Genome Sequences of 11 Lactococcus lactis subspecies cremoris strains.</title>
        <authorList>
            <person name="Wels M."/>
            <person name="Backus L."/>
            <person name="Boekhorst J."/>
            <person name="Dijkstra A."/>
            <person name="Beerthuizen M."/>
            <person name="Kelly W."/>
            <person name="Siezen R."/>
            <person name="Bachmann H."/>
            <person name="Van Hijum S."/>
        </authorList>
    </citation>
    <scope>NUCLEOTIDE SEQUENCE [LARGE SCALE GENOMIC DNA]</scope>
    <source>
        <strain evidence="3">KF282</strain>
    </source>
</reference>
<sequence>MTLFYPGIAGKRPGKPTFVIIHNDAGSINACASYYRSWLPNHEAELGFAHVYIAKDGKYQADDFDNIAWHSGNSFANEWALSWEVCQSMGASDAEFEAVEEAVFQDVAAAMKRYGLTPNRETVRLHKEYSATDCPHRSWALHGSAINAVQDYFIAGIKKYMGIENPIQPNQPTKENSKMIYIFNVVDANGKPTGGTMLFDGIRCIAFAGKNGKLALDHYSGTYKQITGKDIPTQSKTQAQFDLWGKMYKVEYINFN</sequence>
<dbReference type="InterPro" id="IPR002502">
    <property type="entry name" value="Amidase_domain"/>
</dbReference>
<organism evidence="2 3">
    <name type="scientific">Lactococcus lactis subsp. lactis</name>
    <name type="common">Streptococcus lactis</name>
    <dbReference type="NCBI Taxonomy" id="1360"/>
    <lineage>
        <taxon>Bacteria</taxon>
        <taxon>Bacillati</taxon>
        <taxon>Bacillota</taxon>
        <taxon>Bacilli</taxon>
        <taxon>Lactobacillales</taxon>
        <taxon>Streptococcaceae</taxon>
        <taxon>Lactococcus</taxon>
    </lineage>
</organism>
<dbReference type="RefSeq" id="WP_081041346.1">
    <property type="nucleotide sequence ID" value="NZ_LKLN01000030.1"/>
</dbReference>
<dbReference type="GO" id="GO:0008745">
    <property type="term" value="F:N-acetylmuramoyl-L-alanine amidase activity"/>
    <property type="evidence" value="ECO:0007669"/>
    <property type="project" value="InterPro"/>
</dbReference>
<accession>A0A0V8CYU1</accession>
<protein>
    <submittedName>
        <fullName evidence="2">Phage N-acetylmuramoyl-L-alanine amidase</fullName>
    </submittedName>
</protein>
<dbReference type="SMART" id="SM00644">
    <property type="entry name" value="Ami_2"/>
    <property type="match status" value="1"/>
</dbReference>
<dbReference type="GO" id="GO:0009253">
    <property type="term" value="P:peptidoglycan catabolic process"/>
    <property type="evidence" value="ECO:0007669"/>
    <property type="project" value="InterPro"/>
</dbReference>
<dbReference type="SUPFAM" id="SSF55846">
    <property type="entry name" value="N-acetylmuramoyl-L-alanine amidase-like"/>
    <property type="match status" value="1"/>
</dbReference>
<name>A0A0V8CYU1_LACLL</name>
<evidence type="ECO:0000313" key="2">
    <source>
        <dbReference type="EMBL" id="KSU06494.1"/>
    </source>
</evidence>
<dbReference type="AlphaFoldDB" id="A0A0V8CYU1"/>
<dbReference type="PATRIC" id="fig|1360.105.peg.2324"/>
<dbReference type="EMBL" id="LKLN01000030">
    <property type="protein sequence ID" value="KSU06494.1"/>
    <property type="molecule type" value="Genomic_DNA"/>
</dbReference>
<dbReference type="InterPro" id="IPR036505">
    <property type="entry name" value="Amidase/PGRP_sf"/>
</dbReference>
<dbReference type="Pfam" id="PF01510">
    <property type="entry name" value="Amidase_2"/>
    <property type="match status" value="1"/>
</dbReference>
<feature type="domain" description="N-acetylmuramoyl-L-alanine amidase" evidence="1">
    <location>
        <begin position="5"/>
        <end position="146"/>
    </location>
</feature>
<dbReference type="CDD" id="cd06583">
    <property type="entry name" value="PGRP"/>
    <property type="match status" value="1"/>
</dbReference>
<evidence type="ECO:0000313" key="3">
    <source>
        <dbReference type="Proteomes" id="UP000053058"/>
    </source>
</evidence>
<proteinExistence type="predicted"/>
<gene>
    <name evidence="2" type="ORF">KF282_1085</name>
</gene>
<dbReference type="Proteomes" id="UP000053058">
    <property type="component" value="Unassembled WGS sequence"/>
</dbReference>
<evidence type="ECO:0000259" key="1">
    <source>
        <dbReference type="SMART" id="SM00644"/>
    </source>
</evidence>
<comment type="caution">
    <text evidence="2">The sequence shown here is derived from an EMBL/GenBank/DDBJ whole genome shotgun (WGS) entry which is preliminary data.</text>
</comment>